<dbReference type="Proteomes" id="UP000019335">
    <property type="component" value="Chromosome 1"/>
</dbReference>
<accession>W7U3B8</accession>
<dbReference type="EMBL" id="AZIL01000038">
    <property type="protein sequence ID" value="EWM30298.1"/>
    <property type="molecule type" value="Genomic_DNA"/>
</dbReference>
<name>W7U3B8_9STRA</name>
<proteinExistence type="predicted"/>
<dbReference type="AlphaFoldDB" id="W7U3B8"/>
<evidence type="ECO:0000313" key="1">
    <source>
        <dbReference type="EMBL" id="EWM30298.1"/>
    </source>
</evidence>
<evidence type="ECO:0000313" key="2">
    <source>
        <dbReference type="Proteomes" id="UP000019335"/>
    </source>
</evidence>
<keyword evidence="2" id="KW-1185">Reference proteome</keyword>
<organism evidence="1 2">
    <name type="scientific">Nannochloropsis gaditana</name>
    <dbReference type="NCBI Taxonomy" id="72520"/>
    <lineage>
        <taxon>Eukaryota</taxon>
        <taxon>Sar</taxon>
        <taxon>Stramenopiles</taxon>
        <taxon>Ochrophyta</taxon>
        <taxon>Eustigmatophyceae</taxon>
        <taxon>Eustigmatales</taxon>
        <taxon>Monodopsidaceae</taxon>
        <taxon>Nannochloropsis</taxon>
    </lineage>
</organism>
<sequence length="69" mass="8182">MWGRSSFQLRRTGTYARTCTQNARDSFHPASRDLRRRHVAMGWTESIVLSQISFNRWHRKGSQQPFSKN</sequence>
<protein>
    <submittedName>
        <fullName evidence="1">Uncharacterized protein</fullName>
    </submittedName>
</protein>
<gene>
    <name evidence="1" type="ORF">Naga_100003g179</name>
</gene>
<reference evidence="1 2" key="1">
    <citation type="journal article" date="2014" name="Mol. Plant">
        <title>Chromosome Scale Genome Assembly and Transcriptome Profiling of Nannochloropsis gaditana in Nitrogen Depletion.</title>
        <authorList>
            <person name="Corteggiani Carpinelli E."/>
            <person name="Telatin A."/>
            <person name="Vitulo N."/>
            <person name="Forcato C."/>
            <person name="D'Angelo M."/>
            <person name="Schiavon R."/>
            <person name="Vezzi A."/>
            <person name="Giacometti G.M."/>
            <person name="Morosinotto T."/>
            <person name="Valle G."/>
        </authorList>
    </citation>
    <scope>NUCLEOTIDE SEQUENCE [LARGE SCALE GENOMIC DNA]</scope>
    <source>
        <strain evidence="1 2">B-31</strain>
    </source>
</reference>
<comment type="caution">
    <text evidence="1">The sequence shown here is derived from an EMBL/GenBank/DDBJ whole genome shotgun (WGS) entry which is preliminary data.</text>
</comment>